<dbReference type="InterPro" id="IPR036249">
    <property type="entry name" value="Thioredoxin-like_sf"/>
</dbReference>
<evidence type="ECO:0000313" key="9">
    <source>
        <dbReference type="Proteomes" id="UP001597110"/>
    </source>
</evidence>
<dbReference type="EMBL" id="JBHTIF010000001">
    <property type="protein sequence ID" value="MFD0725476.1"/>
    <property type="molecule type" value="Genomic_DNA"/>
</dbReference>
<dbReference type="PANTHER" id="PTHR45663:SF11">
    <property type="entry name" value="GEO12009P1"/>
    <property type="match status" value="1"/>
</dbReference>
<dbReference type="Proteomes" id="UP001597110">
    <property type="component" value="Unassembled WGS sequence"/>
</dbReference>
<dbReference type="NCBIfam" id="NF008229">
    <property type="entry name" value="PRK10996.1"/>
    <property type="match status" value="1"/>
</dbReference>
<evidence type="ECO:0000256" key="2">
    <source>
        <dbReference type="ARBA" id="ARBA00022448"/>
    </source>
</evidence>
<dbReference type="SUPFAM" id="SSF52833">
    <property type="entry name" value="Thioredoxin-like"/>
    <property type="match status" value="1"/>
</dbReference>
<keyword evidence="5" id="KW-0676">Redox-active center</keyword>
<evidence type="ECO:0000256" key="6">
    <source>
        <dbReference type="NCBIfam" id="TIGR01068"/>
    </source>
</evidence>
<dbReference type="PROSITE" id="PS51352">
    <property type="entry name" value="THIOREDOXIN_2"/>
    <property type="match status" value="1"/>
</dbReference>
<evidence type="ECO:0000256" key="1">
    <source>
        <dbReference type="ARBA" id="ARBA00008987"/>
    </source>
</evidence>
<keyword evidence="2" id="KW-0813">Transport</keyword>
<dbReference type="InterPro" id="IPR005746">
    <property type="entry name" value="Thioredoxin"/>
</dbReference>
<evidence type="ECO:0000256" key="4">
    <source>
        <dbReference type="ARBA" id="ARBA00023157"/>
    </source>
</evidence>
<evidence type="ECO:0000256" key="5">
    <source>
        <dbReference type="ARBA" id="ARBA00023284"/>
    </source>
</evidence>
<dbReference type="PRINTS" id="PR00421">
    <property type="entry name" value="THIOREDOXIN"/>
</dbReference>
<gene>
    <name evidence="8" type="primary">trxC</name>
    <name evidence="8" type="ORF">ACFQ0E_07665</name>
</gene>
<dbReference type="Pfam" id="PF21352">
    <property type="entry name" value="Zn_ribbon_Thio2"/>
    <property type="match status" value="1"/>
</dbReference>
<dbReference type="Gene3D" id="3.40.30.10">
    <property type="entry name" value="Glutaredoxin"/>
    <property type="match status" value="1"/>
</dbReference>
<feature type="domain" description="Thioredoxin" evidence="7">
    <location>
        <begin position="13"/>
        <end position="146"/>
    </location>
</feature>
<dbReference type="RefSeq" id="WP_386823092.1">
    <property type="nucleotide sequence ID" value="NZ_JBHTIF010000001.1"/>
</dbReference>
<dbReference type="CDD" id="cd02947">
    <property type="entry name" value="TRX_family"/>
    <property type="match status" value="1"/>
</dbReference>
<protein>
    <recommendedName>
        <fullName evidence="6">Thioredoxin</fullName>
    </recommendedName>
</protein>
<keyword evidence="9" id="KW-1185">Reference proteome</keyword>
<dbReference type="Pfam" id="PF00085">
    <property type="entry name" value="Thioredoxin"/>
    <property type="match status" value="1"/>
</dbReference>
<organism evidence="8 9">
    <name type="scientific">Lysobacter brunescens</name>
    <dbReference type="NCBI Taxonomy" id="262323"/>
    <lineage>
        <taxon>Bacteria</taxon>
        <taxon>Pseudomonadati</taxon>
        <taxon>Pseudomonadota</taxon>
        <taxon>Gammaproteobacteria</taxon>
        <taxon>Lysobacterales</taxon>
        <taxon>Lysobacteraceae</taxon>
        <taxon>Lysobacter</taxon>
    </lineage>
</organism>
<name>A0ABW2YC19_9GAMM</name>
<dbReference type="NCBIfam" id="TIGR01068">
    <property type="entry name" value="thioredoxin"/>
    <property type="match status" value="1"/>
</dbReference>
<dbReference type="PANTHER" id="PTHR45663">
    <property type="entry name" value="GEO12009P1"/>
    <property type="match status" value="1"/>
</dbReference>
<dbReference type="InterPro" id="IPR049299">
    <property type="entry name" value="Thio2_N"/>
</dbReference>
<reference evidence="9" key="1">
    <citation type="journal article" date="2019" name="Int. J. Syst. Evol. Microbiol.">
        <title>The Global Catalogue of Microorganisms (GCM) 10K type strain sequencing project: providing services to taxonomists for standard genome sequencing and annotation.</title>
        <authorList>
            <consortium name="The Broad Institute Genomics Platform"/>
            <consortium name="The Broad Institute Genome Sequencing Center for Infectious Disease"/>
            <person name="Wu L."/>
            <person name="Ma J."/>
        </authorList>
    </citation>
    <scope>NUCLEOTIDE SEQUENCE [LARGE SCALE GENOMIC DNA]</scope>
    <source>
        <strain evidence="9">CCUG 55585</strain>
    </source>
</reference>
<keyword evidence="4" id="KW-1015">Disulfide bond</keyword>
<comment type="similarity">
    <text evidence="1">Belongs to the thioredoxin family.</text>
</comment>
<evidence type="ECO:0000259" key="7">
    <source>
        <dbReference type="PROSITE" id="PS51352"/>
    </source>
</evidence>
<comment type="caution">
    <text evidence="8">The sequence shown here is derived from an EMBL/GenBank/DDBJ whole genome shotgun (WGS) entry which is preliminary data.</text>
</comment>
<evidence type="ECO:0000256" key="3">
    <source>
        <dbReference type="ARBA" id="ARBA00022982"/>
    </source>
</evidence>
<dbReference type="InterPro" id="IPR013766">
    <property type="entry name" value="Thioredoxin_domain"/>
</dbReference>
<sequence>MDDDALKIACPACHALNRVPAARLADAPVCGRCKHPLFAGHPLALGSGNFDRHVVDGDLPVLVDFWAPWCQPCRMMAPHFEQAAGQLEPALRLAKVDTEAEPALGARFDIRSIPTLVLFHRGCELARRSGAMGAADIVRWVRTQLQG</sequence>
<accession>A0ABW2YC19</accession>
<keyword evidence="3" id="KW-0249">Electron transport</keyword>
<evidence type="ECO:0000313" key="8">
    <source>
        <dbReference type="EMBL" id="MFD0725476.1"/>
    </source>
</evidence>
<dbReference type="Gene3D" id="2.30.30.380">
    <property type="entry name" value="Zn-finger domain of Sec23/24"/>
    <property type="match status" value="1"/>
</dbReference>
<proteinExistence type="inferred from homology"/>